<comment type="function">
    <text evidence="1">Required for 60S pre-ribosomal subunits export to the cytoplasm.</text>
</comment>
<comment type="subcellular location">
    <subcellularLocation>
        <location evidence="1">Nucleus</location>
        <location evidence="1">Nucleolus</location>
    </subcellularLocation>
</comment>
<accession>A0ABR2N4R0</accession>
<evidence type="ECO:0000313" key="3">
    <source>
        <dbReference type="Proteomes" id="UP001412067"/>
    </source>
</evidence>
<reference evidence="2 3" key="1">
    <citation type="journal article" date="2022" name="Nat. Plants">
        <title>Genomes of leafy and leafless Platanthera orchids illuminate the evolution of mycoheterotrophy.</title>
        <authorList>
            <person name="Li M.H."/>
            <person name="Liu K.W."/>
            <person name="Li Z."/>
            <person name="Lu H.C."/>
            <person name="Ye Q.L."/>
            <person name="Zhang D."/>
            <person name="Wang J.Y."/>
            <person name="Li Y.F."/>
            <person name="Zhong Z.M."/>
            <person name="Liu X."/>
            <person name="Yu X."/>
            <person name="Liu D.K."/>
            <person name="Tu X.D."/>
            <person name="Liu B."/>
            <person name="Hao Y."/>
            <person name="Liao X.Y."/>
            <person name="Jiang Y.T."/>
            <person name="Sun W.H."/>
            <person name="Chen J."/>
            <person name="Chen Y.Q."/>
            <person name="Ai Y."/>
            <person name="Zhai J.W."/>
            <person name="Wu S.S."/>
            <person name="Zhou Z."/>
            <person name="Hsiao Y.Y."/>
            <person name="Wu W.L."/>
            <person name="Chen Y.Y."/>
            <person name="Lin Y.F."/>
            <person name="Hsu J.L."/>
            <person name="Li C.Y."/>
            <person name="Wang Z.W."/>
            <person name="Zhao X."/>
            <person name="Zhong W.Y."/>
            <person name="Ma X.K."/>
            <person name="Ma L."/>
            <person name="Huang J."/>
            <person name="Chen G.Z."/>
            <person name="Huang M.Z."/>
            <person name="Huang L."/>
            <person name="Peng D.H."/>
            <person name="Luo Y.B."/>
            <person name="Zou S.Q."/>
            <person name="Chen S.P."/>
            <person name="Lan S."/>
            <person name="Tsai W.C."/>
            <person name="Van de Peer Y."/>
            <person name="Liu Z.J."/>
        </authorList>
    </citation>
    <scope>NUCLEOTIDE SEQUENCE [LARGE SCALE GENOMIC DNA]</scope>
    <source>
        <strain evidence="2">Lor288</strain>
    </source>
</reference>
<dbReference type="PANTHER" id="PTHR12730:SF0">
    <property type="entry name" value="PROTEIN SDA1 HOMOLOG"/>
    <property type="match status" value="1"/>
</dbReference>
<keyword evidence="1" id="KW-0653">Protein transport</keyword>
<protein>
    <recommendedName>
        <fullName evidence="1">Protein SDA1</fullName>
    </recommendedName>
</protein>
<dbReference type="Proteomes" id="UP001412067">
    <property type="component" value="Unassembled WGS sequence"/>
</dbReference>
<comment type="caution">
    <text evidence="2">The sequence shown here is derived from an EMBL/GenBank/DDBJ whole genome shotgun (WGS) entry which is preliminary data.</text>
</comment>
<proteinExistence type="inferred from homology"/>
<sequence length="148" mass="16869">MTPATSSYLLSLESFTASGQAAESLSLLMLQLRMKMDPEGHDTELLLVYRHFKSTLQLFKQQSMLSFTSDLAISKYLGDLVMFLTHMIPFYPLDPAEFPNQVSDILRTNAQTLPSSLCCHLSQDTILLVNRKVRYNESYSHFFDALLH</sequence>
<dbReference type="PANTHER" id="PTHR12730">
    <property type="entry name" value="HSDA/SDA1-RELATED"/>
    <property type="match status" value="1"/>
</dbReference>
<comment type="similarity">
    <text evidence="1">Belongs to the SDA1 family.</text>
</comment>
<dbReference type="EMBL" id="JBBWWR010000001">
    <property type="protein sequence ID" value="KAK8971121.1"/>
    <property type="molecule type" value="Genomic_DNA"/>
</dbReference>
<organism evidence="2 3">
    <name type="scientific">Platanthera guangdongensis</name>
    <dbReference type="NCBI Taxonomy" id="2320717"/>
    <lineage>
        <taxon>Eukaryota</taxon>
        <taxon>Viridiplantae</taxon>
        <taxon>Streptophyta</taxon>
        <taxon>Embryophyta</taxon>
        <taxon>Tracheophyta</taxon>
        <taxon>Spermatophyta</taxon>
        <taxon>Magnoliopsida</taxon>
        <taxon>Liliopsida</taxon>
        <taxon>Asparagales</taxon>
        <taxon>Orchidaceae</taxon>
        <taxon>Orchidoideae</taxon>
        <taxon>Orchideae</taxon>
        <taxon>Orchidinae</taxon>
        <taxon>Platanthera</taxon>
    </lineage>
</organism>
<keyword evidence="3" id="KW-1185">Reference proteome</keyword>
<evidence type="ECO:0000313" key="2">
    <source>
        <dbReference type="EMBL" id="KAK8971121.1"/>
    </source>
</evidence>
<keyword evidence="1" id="KW-0539">Nucleus</keyword>
<name>A0ABR2N4R0_9ASPA</name>
<dbReference type="InterPro" id="IPR027312">
    <property type="entry name" value="Sda1"/>
</dbReference>
<keyword evidence="1" id="KW-0813">Transport</keyword>
<evidence type="ECO:0000256" key="1">
    <source>
        <dbReference type="RuleBase" id="RU365057"/>
    </source>
</evidence>
<gene>
    <name evidence="2" type="ORF">KSP40_PGU010636</name>
</gene>
<keyword evidence="1" id="KW-0690">Ribosome biogenesis</keyword>